<proteinExistence type="predicted"/>
<organism evidence="9 10">
    <name type="scientific">Aeromicrobium phragmitis</name>
    <dbReference type="NCBI Taxonomy" id="2478914"/>
    <lineage>
        <taxon>Bacteria</taxon>
        <taxon>Bacillati</taxon>
        <taxon>Actinomycetota</taxon>
        <taxon>Actinomycetes</taxon>
        <taxon>Propionibacteriales</taxon>
        <taxon>Nocardioidaceae</taxon>
        <taxon>Aeromicrobium</taxon>
    </lineage>
</organism>
<dbReference type="EMBL" id="RDBF01000006">
    <property type="protein sequence ID" value="RLV55664.1"/>
    <property type="molecule type" value="Genomic_DNA"/>
</dbReference>
<evidence type="ECO:0000256" key="1">
    <source>
        <dbReference type="ARBA" id="ARBA00004429"/>
    </source>
</evidence>
<keyword evidence="3" id="KW-0997">Cell inner membrane</keyword>
<sequence>MSDPLIGAFAIIALFVLVLGGVHIAFSLMAIALIGMYLLSENLELTALLASNAAFGGVRQYVFVVIPLFILMGAFMSNSAAAHHLFAAAQIGLRRMIGGLGIATVFANALFAAVTGVSAASAAIFSRIAVPEMLKRGYDLRLAVGAVAGSSVLGILIPPSLLLILYGVIGQVSIGRLFLAGIIPGLLLAVFYVVLIVVLGYTRPEWVGKVARESRRRRAEVSASVGGSRSSELAIGDGPNSHFVAEVSAVSRNPAARIMATVPVLFLFAAVIGGIWLGWYTPTEASAIGALGALIIAVGYGMRKDRMIESFRETAASIGAIMLLLIAAQMYSKMLSRSGLIFELGGWLQSINLGPYVVIALFVVVLLLMGSILDSSSIVLIMVPVMVPVALMLELDPIWFGIVMIIAIEIGVLTPPFGMVPYVMSAVLKPRVSVGKIFIGASPFVFCNLLLLVLVVIFPELATWLPNQA</sequence>
<dbReference type="OrthoDB" id="9777699at2"/>
<evidence type="ECO:0000313" key="10">
    <source>
        <dbReference type="Proteomes" id="UP000282515"/>
    </source>
</evidence>
<evidence type="ECO:0000313" key="9">
    <source>
        <dbReference type="EMBL" id="RLV55664.1"/>
    </source>
</evidence>
<reference evidence="9 10" key="1">
    <citation type="submission" date="2018-10" db="EMBL/GenBank/DDBJ databases">
        <title>Aeromicrobium sp. 9W16Y-2 whole genome shotgun sequence.</title>
        <authorList>
            <person name="Li F."/>
        </authorList>
    </citation>
    <scope>NUCLEOTIDE SEQUENCE [LARGE SCALE GENOMIC DNA]</scope>
    <source>
        <strain evidence="9 10">9W16Y-2</strain>
    </source>
</reference>
<feature type="transmembrane region" description="Helical" evidence="7">
    <location>
        <begin position="6"/>
        <end position="39"/>
    </location>
</feature>
<keyword evidence="6 7" id="KW-0472">Membrane</keyword>
<dbReference type="InterPro" id="IPR010656">
    <property type="entry name" value="DctM"/>
</dbReference>
<feature type="transmembrane region" description="Helical" evidence="7">
    <location>
        <begin position="258"/>
        <end position="279"/>
    </location>
</feature>
<evidence type="ECO:0000256" key="5">
    <source>
        <dbReference type="ARBA" id="ARBA00022989"/>
    </source>
</evidence>
<accession>A0A3L8PKE4</accession>
<comment type="subcellular location">
    <subcellularLocation>
        <location evidence="1">Cell inner membrane</location>
        <topology evidence="1">Multi-pass membrane protein</topology>
    </subcellularLocation>
</comment>
<keyword evidence="5 7" id="KW-1133">Transmembrane helix</keyword>
<evidence type="ECO:0000256" key="4">
    <source>
        <dbReference type="ARBA" id="ARBA00022692"/>
    </source>
</evidence>
<dbReference type="AlphaFoldDB" id="A0A3L8PKE4"/>
<evidence type="ECO:0000256" key="6">
    <source>
        <dbReference type="ARBA" id="ARBA00023136"/>
    </source>
</evidence>
<feature type="transmembrane region" description="Helical" evidence="7">
    <location>
        <begin position="376"/>
        <end position="393"/>
    </location>
</feature>
<evidence type="ECO:0000256" key="2">
    <source>
        <dbReference type="ARBA" id="ARBA00022475"/>
    </source>
</evidence>
<dbReference type="Pfam" id="PF06808">
    <property type="entry name" value="DctM"/>
    <property type="match status" value="1"/>
</dbReference>
<feature type="domain" description="TRAP C4-dicarboxylate transport system permease DctM subunit" evidence="8">
    <location>
        <begin position="11"/>
        <end position="461"/>
    </location>
</feature>
<dbReference type="GO" id="GO:0022857">
    <property type="term" value="F:transmembrane transporter activity"/>
    <property type="evidence" value="ECO:0007669"/>
    <property type="project" value="TreeGrafter"/>
</dbReference>
<keyword evidence="4 7" id="KW-0812">Transmembrane</keyword>
<feature type="transmembrane region" description="Helical" evidence="7">
    <location>
        <begin position="314"/>
        <end position="331"/>
    </location>
</feature>
<dbReference type="RefSeq" id="WP_121794301.1">
    <property type="nucleotide sequence ID" value="NZ_RDBF01000006.1"/>
</dbReference>
<protein>
    <submittedName>
        <fullName evidence="9">TRAP transporter large permease</fullName>
    </submittedName>
</protein>
<feature type="transmembrane region" description="Helical" evidence="7">
    <location>
        <begin position="351"/>
        <end position="369"/>
    </location>
</feature>
<evidence type="ECO:0000259" key="8">
    <source>
        <dbReference type="Pfam" id="PF06808"/>
    </source>
</evidence>
<gene>
    <name evidence="9" type="ORF">D9V41_09345</name>
</gene>
<feature type="transmembrane region" description="Helical" evidence="7">
    <location>
        <begin position="178"/>
        <end position="202"/>
    </location>
</feature>
<keyword evidence="2" id="KW-1003">Cell membrane</keyword>
<feature type="transmembrane region" description="Helical" evidence="7">
    <location>
        <begin position="97"/>
        <end position="130"/>
    </location>
</feature>
<dbReference type="Proteomes" id="UP000282515">
    <property type="component" value="Unassembled WGS sequence"/>
</dbReference>
<feature type="transmembrane region" description="Helical" evidence="7">
    <location>
        <begin position="285"/>
        <end position="302"/>
    </location>
</feature>
<evidence type="ECO:0000256" key="3">
    <source>
        <dbReference type="ARBA" id="ARBA00022519"/>
    </source>
</evidence>
<dbReference type="InterPro" id="IPR004681">
    <property type="entry name" value="TRAP_DctM"/>
</dbReference>
<feature type="transmembrane region" description="Helical" evidence="7">
    <location>
        <begin position="60"/>
        <end position="77"/>
    </location>
</feature>
<keyword evidence="10" id="KW-1185">Reference proteome</keyword>
<evidence type="ECO:0000256" key="7">
    <source>
        <dbReference type="SAM" id="Phobius"/>
    </source>
</evidence>
<feature type="transmembrane region" description="Helical" evidence="7">
    <location>
        <begin position="437"/>
        <end position="458"/>
    </location>
</feature>
<dbReference type="PANTHER" id="PTHR33362">
    <property type="entry name" value="SIALIC ACID TRAP TRANSPORTER PERMEASE PROTEIN SIAT-RELATED"/>
    <property type="match status" value="1"/>
</dbReference>
<dbReference type="GO" id="GO:0005886">
    <property type="term" value="C:plasma membrane"/>
    <property type="evidence" value="ECO:0007669"/>
    <property type="project" value="UniProtKB-SubCell"/>
</dbReference>
<name>A0A3L8PKE4_9ACTN</name>
<feature type="transmembrane region" description="Helical" evidence="7">
    <location>
        <begin position="142"/>
        <end position="166"/>
    </location>
</feature>
<dbReference type="PIRSF" id="PIRSF006066">
    <property type="entry name" value="HI0050"/>
    <property type="match status" value="1"/>
</dbReference>
<feature type="transmembrane region" description="Helical" evidence="7">
    <location>
        <begin position="399"/>
        <end position="425"/>
    </location>
</feature>
<dbReference type="PANTHER" id="PTHR33362:SF5">
    <property type="entry name" value="C4-DICARBOXYLATE TRAP TRANSPORTER LARGE PERMEASE PROTEIN DCTM"/>
    <property type="match status" value="1"/>
</dbReference>
<comment type="caution">
    <text evidence="9">The sequence shown here is derived from an EMBL/GenBank/DDBJ whole genome shotgun (WGS) entry which is preliminary data.</text>
</comment>